<keyword evidence="4" id="KW-0812">Transmembrane</keyword>
<feature type="transmembrane region" description="Helical" evidence="4">
    <location>
        <begin position="730"/>
        <end position="753"/>
    </location>
</feature>
<dbReference type="Gene3D" id="2.130.10.10">
    <property type="entry name" value="YVTN repeat-like/Quinoprotein amine dehydrogenase"/>
    <property type="match status" value="3"/>
</dbReference>
<dbReference type="Pfam" id="PF02518">
    <property type="entry name" value="HATPase_c"/>
    <property type="match status" value="1"/>
</dbReference>
<protein>
    <recommendedName>
        <fullName evidence="2">histidine kinase</fullName>
        <ecNumber evidence="2">2.7.13.3</ecNumber>
    </recommendedName>
</protein>
<dbReference type="Proteomes" id="UP001319180">
    <property type="component" value="Unassembled WGS sequence"/>
</dbReference>
<dbReference type="Gene3D" id="1.10.287.130">
    <property type="match status" value="1"/>
</dbReference>
<dbReference type="SMART" id="SM00387">
    <property type="entry name" value="HATPase_c"/>
    <property type="match status" value="1"/>
</dbReference>
<dbReference type="PRINTS" id="PR00344">
    <property type="entry name" value="BCTRLSENSOR"/>
</dbReference>
<dbReference type="SMART" id="SM00388">
    <property type="entry name" value="HisKA"/>
    <property type="match status" value="1"/>
</dbReference>
<evidence type="ECO:0000256" key="3">
    <source>
        <dbReference type="ARBA" id="ARBA00022553"/>
    </source>
</evidence>
<dbReference type="EC" id="2.7.13.3" evidence="2"/>
<dbReference type="InterPro" id="IPR003661">
    <property type="entry name" value="HisK_dim/P_dom"/>
</dbReference>
<gene>
    <name evidence="6" type="ORF">KK078_02370</name>
</gene>
<dbReference type="SUPFAM" id="SSF63829">
    <property type="entry name" value="Calcium-dependent phosphotriesterase"/>
    <property type="match status" value="2"/>
</dbReference>
<accession>A0AAP2D7F5</accession>
<comment type="catalytic activity">
    <reaction evidence="1">
        <text>ATP + protein L-histidine = ADP + protein N-phospho-L-histidine.</text>
        <dbReference type="EC" id="2.7.13.3"/>
    </reaction>
</comment>
<dbReference type="InterPro" id="IPR036097">
    <property type="entry name" value="HisK_dim/P_sf"/>
</dbReference>
<dbReference type="Pfam" id="PF07494">
    <property type="entry name" value="Reg_prop"/>
    <property type="match status" value="1"/>
</dbReference>
<organism evidence="6 7">
    <name type="scientific">Dawidia soli</name>
    <dbReference type="NCBI Taxonomy" id="2782352"/>
    <lineage>
        <taxon>Bacteria</taxon>
        <taxon>Pseudomonadati</taxon>
        <taxon>Bacteroidota</taxon>
        <taxon>Cytophagia</taxon>
        <taxon>Cytophagales</taxon>
        <taxon>Chryseotaleaceae</taxon>
        <taxon>Dawidia</taxon>
    </lineage>
</organism>
<sequence length="1011" mass="115188">MLTRLPLLLVFSLVVMDLSAQEYRFHQYRVEQGLPSDVIKATAQDSLGFFWIATDDGIVKYDGLRFTTYRSALHSQYAKGFLTTRKGRLLAIADLDLIEIENQVDTVIFHSLLRGTRNPTDTTIWYGKTLYEDRHENIWIAETQAVVRYDGKAMKRYDFGPEHRSPVFIRSYNFFEDQDGNLYAAGYAGKVFRFNKNADTFELLPQTLPGHSSHVLFEKGKLLVASGDGLYEATLHHGEIQNVHRLMPALNCSYLLRTSDALWVCTFNEEVYRVPGSRYEDAEKLPYSFIGASALFSSKEHDLWVASDKGLILVQKNQFQVLDMRSQAHFIEGMAHDAEHDVLYYCSKEALIGLYHGRDGAWEHRLLYFNRDGYFQTLQFNEQGLWAGTSFEVLLFQHDKLKKRWDFAKEGGFIADVFIDKQQNIWLSQGRARRVKRMSTQDFSLRYYDVPLLKQSQINLVREGDDGIYLASSGAGGYLFFKSHEADTFQNVSLPVNFPVESDLNIHDLAVQKDIVWLASTEGLLRYDGHTTQRIDLGEPLTSSSVSSVETLDDRYILFSNSYGLMRYDVITGDLWLYDENTGLPSNTITDHGILIDRYNRLWIGTSFGLALASKSIRTNATTAQPFCTYASVNGMTRRFRHGLQAPYGAFITLMFSPITFPENKINMQWRLDDDSVWHSMYDHTLTLSDLSAGRHRLQVRAKKNTGLGWSDPTETTVTIGKPYWQKAEFIFLILLAALMIAWASYAVSAAIMKKRKAYLHDLIKERTLDLQKANEELLQRNAELDRFVYSASHDLSAPLKSVLGLIMVARMDKSIANHEQYLDMMERSIRKLEKFIEEVVSYSRNTRMPVKPETFLFTVFVQNLLLDHQYAPNYGKIKFDVEDGTGGQPIVADVVRLKIILNNLISNAIKFHWFGGDREPVVCISLTATTTHYTIVVRDNGRGIDNHHLGHIFDMFYRASEQAQGSGLGLYILKESVLKLGGTVEARSKLDEGTTFIITLPALNPASPTA</sequence>
<dbReference type="PANTHER" id="PTHR43547">
    <property type="entry name" value="TWO-COMPONENT HISTIDINE KINASE"/>
    <property type="match status" value="1"/>
</dbReference>
<keyword evidence="3" id="KW-0597">Phosphoprotein</keyword>
<evidence type="ECO:0000256" key="2">
    <source>
        <dbReference type="ARBA" id="ARBA00012438"/>
    </source>
</evidence>
<feature type="domain" description="Histidine kinase" evidence="5">
    <location>
        <begin position="791"/>
        <end position="1005"/>
    </location>
</feature>
<name>A0AAP2D7F5_9BACT</name>
<comment type="caution">
    <text evidence="6">The sequence shown here is derived from an EMBL/GenBank/DDBJ whole genome shotgun (WGS) entry which is preliminary data.</text>
</comment>
<proteinExistence type="predicted"/>
<dbReference type="EMBL" id="JAHESC010000002">
    <property type="protein sequence ID" value="MBT1685380.1"/>
    <property type="molecule type" value="Genomic_DNA"/>
</dbReference>
<keyword evidence="4" id="KW-0472">Membrane</keyword>
<dbReference type="InterPro" id="IPR011110">
    <property type="entry name" value="Reg_prop"/>
</dbReference>
<dbReference type="PANTHER" id="PTHR43547:SF2">
    <property type="entry name" value="HYBRID SIGNAL TRANSDUCTION HISTIDINE KINASE C"/>
    <property type="match status" value="1"/>
</dbReference>
<dbReference type="InterPro" id="IPR036890">
    <property type="entry name" value="HATPase_C_sf"/>
</dbReference>
<dbReference type="InterPro" id="IPR004358">
    <property type="entry name" value="Sig_transdc_His_kin-like_C"/>
</dbReference>
<evidence type="ECO:0000313" key="6">
    <source>
        <dbReference type="EMBL" id="MBT1685380.1"/>
    </source>
</evidence>
<evidence type="ECO:0000256" key="1">
    <source>
        <dbReference type="ARBA" id="ARBA00000085"/>
    </source>
</evidence>
<evidence type="ECO:0000259" key="5">
    <source>
        <dbReference type="PROSITE" id="PS50109"/>
    </source>
</evidence>
<dbReference type="InterPro" id="IPR015943">
    <property type="entry name" value="WD40/YVTN_repeat-like_dom_sf"/>
</dbReference>
<dbReference type="Pfam" id="PF00512">
    <property type="entry name" value="HisKA"/>
    <property type="match status" value="1"/>
</dbReference>
<dbReference type="PROSITE" id="PS50109">
    <property type="entry name" value="HIS_KIN"/>
    <property type="match status" value="1"/>
</dbReference>
<keyword evidence="4" id="KW-1133">Transmembrane helix</keyword>
<dbReference type="Gene3D" id="3.30.565.10">
    <property type="entry name" value="Histidine kinase-like ATPase, C-terminal domain"/>
    <property type="match status" value="1"/>
</dbReference>
<dbReference type="GO" id="GO:0000155">
    <property type="term" value="F:phosphorelay sensor kinase activity"/>
    <property type="evidence" value="ECO:0007669"/>
    <property type="project" value="InterPro"/>
</dbReference>
<dbReference type="InterPro" id="IPR003594">
    <property type="entry name" value="HATPase_dom"/>
</dbReference>
<dbReference type="CDD" id="cd00075">
    <property type="entry name" value="HATPase"/>
    <property type="match status" value="1"/>
</dbReference>
<dbReference type="Gene3D" id="2.60.40.10">
    <property type="entry name" value="Immunoglobulins"/>
    <property type="match status" value="1"/>
</dbReference>
<dbReference type="RefSeq" id="WP_254088629.1">
    <property type="nucleotide sequence ID" value="NZ_JAHESC010000002.1"/>
</dbReference>
<dbReference type="SUPFAM" id="SSF55874">
    <property type="entry name" value="ATPase domain of HSP90 chaperone/DNA topoisomerase II/histidine kinase"/>
    <property type="match status" value="1"/>
</dbReference>
<dbReference type="InterPro" id="IPR013783">
    <property type="entry name" value="Ig-like_fold"/>
</dbReference>
<keyword evidence="7" id="KW-1185">Reference proteome</keyword>
<dbReference type="SUPFAM" id="SSF47384">
    <property type="entry name" value="Homodimeric domain of signal transducing histidine kinase"/>
    <property type="match status" value="1"/>
</dbReference>
<dbReference type="CDD" id="cd00082">
    <property type="entry name" value="HisKA"/>
    <property type="match status" value="1"/>
</dbReference>
<dbReference type="InterPro" id="IPR005467">
    <property type="entry name" value="His_kinase_dom"/>
</dbReference>
<evidence type="ECO:0000313" key="7">
    <source>
        <dbReference type="Proteomes" id="UP001319180"/>
    </source>
</evidence>
<evidence type="ECO:0000256" key="4">
    <source>
        <dbReference type="SAM" id="Phobius"/>
    </source>
</evidence>
<dbReference type="AlphaFoldDB" id="A0AAP2D7F5"/>
<reference evidence="6 7" key="1">
    <citation type="submission" date="2021-05" db="EMBL/GenBank/DDBJ databases">
        <title>A Polyphasic approach of four new species of the genus Ohtaekwangia: Ohtaekwangia histidinii sp. nov., Ohtaekwangia cretensis sp. nov., Ohtaekwangia indiensis sp. nov., Ohtaekwangia reichenbachii sp. nov. from diverse environment.</title>
        <authorList>
            <person name="Octaviana S."/>
        </authorList>
    </citation>
    <scope>NUCLEOTIDE SEQUENCE [LARGE SCALE GENOMIC DNA]</scope>
    <source>
        <strain evidence="6 7">PWU37</strain>
    </source>
</reference>